<accession>A0ABP6X8D3</accession>
<gene>
    <name evidence="1" type="ORF">GCM10022395_10800</name>
</gene>
<organism evidence="1 2">
    <name type="scientific">Snuella lapsa</name>
    <dbReference type="NCBI Taxonomy" id="870481"/>
    <lineage>
        <taxon>Bacteria</taxon>
        <taxon>Pseudomonadati</taxon>
        <taxon>Bacteroidota</taxon>
        <taxon>Flavobacteriia</taxon>
        <taxon>Flavobacteriales</taxon>
        <taxon>Flavobacteriaceae</taxon>
        <taxon>Snuella</taxon>
    </lineage>
</organism>
<dbReference type="InterPro" id="IPR011990">
    <property type="entry name" value="TPR-like_helical_dom_sf"/>
</dbReference>
<protein>
    <submittedName>
        <fullName evidence="1">SusD/RagB family nutrient-binding outer membrane lipoprotein</fullName>
    </submittedName>
</protein>
<evidence type="ECO:0000313" key="1">
    <source>
        <dbReference type="EMBL" id="GAA3562031.1"/>
    </source>
</evidence>
<dbReference type="SUPFAM" id="SSF48452">
    <property type="entry name" value="TPR-like"/>
    <property type="match status" value="1"/>
</dbReference>
<proteinExistence type="predicted"/>
<comment type="caution">
    <text evidence="1">The sequence shown here is derived from an EMBL/GenBank/DDBJ whole genome shotgun (WGS) entry which is preliminary data.</text>
</comment>
<reference evidence="2" key="1">
    <citation type="journal article" date="2019" name="Int. J. Syst. Evol. Microbiol.">
        <title>The Global Catalogue of Microorganisms (GCM) 10K type strain sequencing project: providing services to taxonomists for standard genome sequencing and annotation.</title>
        <authorList>
            <consortium name="The Broad Institute Genomics Platform"/>
            <consortium name="The Broad Institute Genome Sequencing Center for Infectious Disease"/>
            <person name="Wu L."/>
            <person name="Ma J."/>
        </authorList>
    </citation>
    <scope>NUCLEOTIDE SEQUENCE [LARGE SCALE GENOMIC DNA]</scope>
    <source>
        <strain evidence="2">JCM 17111</strain>
    </source>
</reference>
<dbReference type="EMBL" id="BAABCY010000032">
    <property type="protein sequence ID" value="GAA3562031.1"/>
    <property type="molecule type" value="Genomic_DNA"/>
</dbReference>
<dbReference type="InterPro" id="IPR041662">
    <property type="entry name" value="SusD-like_2"/>
</dbReference>
<sequence>MAIVIAFTGCQESEFADNYANPNKIGETTVPKQFTGVLVANKDYVLPAYWNYFVVNRTSTRRWTQSVGWANDLGQYVVGAASVDGQWNTFYSVFQQYRELEKVYNTLSEEAQQKNRIFWLAATVYVYDHTQEMVDLFGYIPFSEAGKLSQNGGDYLASLPAYDSSVSIYTTLLDDLKSIADELNGISLDNATSTIFETQDYINNGDLTLWRKYCNSLRLRILNRVSGSSEFSSRADSEIASILGSYPVIDSNDENIQIDVISLDTPINSEGFQSGLEDWNGNVAGKAMIDHMLASSDPRLVAMFEPGENAGGVYQGIDPLAASSDQQDLIDDSMVSIYNRSTLSRNDFFPGMLMNAAEVSFIKAEYYLRSGNDASAKAAYEMGIEQSIEWYYWVNTLTNDGISGALTPVTGTEIDAYIADAEIAWGGTNAEKLELIAEQKWIHYSVVQLNESWAEIRRLDLPMLDFQPDASNTQSLPPVRWLYPDNERSRNTDNYQAVSSMDNMTTKLFWDVN</sequence>
<name>A0ABP6X8D3_9FLAO</name>
<keyword evidence="2" id="KW-1185">Reference proteome</keyword>
<dbReference type="Gene3D" id="1.25.40.390">
    <property type="match status" value="1"/>
</dbReference>
<dbReference type="Proteomes" id="UP001500954">
    <property type="component" value="Unassembled WGS sequence"/>
</dbReference>
<dbReference type="Pfam" id="PF12771">
    <property type="entry name" value="SusD-like_2"/>
    <property type="match status" value="1"/>
</dbReference>
<keyword evidence="1" id="KW-0449">Lipoprotein</keyword>
<evidence type="ECO:0000313" key="2">
    <source>
        <dbReference type="Proteomes" id="UP001500954"/>
    </source>
</evidence>